<dbReference type="GO" id="GO:0016747">
    <property type="term" value="F:acyltransferase activity, transferring groups other than amino-acyl groups"/>
    <property type="evidence" value="ECO:0007669"/>
    <property type="project" value="InterPro"/>
</dbReference>
<evidence type="ECO:0000259" key="3">
    <source>
        <dbReference type="PROSITE" id="PS51186"/>
    </source>
</evidence>
<dbReference type="CDD" id="cd04301">
    <property type="entry name" value="NAT_SF"/>
    <property type="match status" value="1"/>
</dbReference>
<accession>T1B805</accession>
<dbReference type="InterPro" id="IPR051556">
    <property type="entry name" value="N-term/lysine_N-AcTrnsfr"/>
</dbReference>
<dbReference type="Gene3D" id="3.40.630.30">
    <property type="match status" value="1"/>
</dbReference>
<dbReference type="PANTHER" id="PTHR42919:SF8">
    <property type="entry name" value="N-ALPHA-ACETYLTRANSFERASE 50"/>
    <property type="match status" value="1"/>
</dbReference>
<protein>
    <submittedName>
        <fullName evidence="4">GCN5-related N-acetyltransferase</fullName>
    </submittedName>
</protein>
<dbReference type="PROSITE" id="PS51186">
    <property type="entry name" value="GNAT"/>
    <property type="match status" value="1"/>
</dbReference>
<feature type="non-terminal residue" evidence="4">
    <location>
        <position position="1"/>
    </location>
</feature>
<feature type="domain" description="N-acetyltransferase" evidence="3">
    <location>
        <begin position="1"/>
        <end position="137"/>
    </location>
</feature>
<evidence type="ECO:0000256" key="2">
    <source>
        <dbReference type="ARBA" id="ARBA00023315"/>
    </source>
</evidence>
<name>T1B805_9ZZZZ</name>
<keyword evidence="1 4" id="KW-0808">Transferase</keyword>
<organism evidence="4">
    <name type="scientific">mine drainage metagenome</name>
    <dbReference type="NCBI Taxonomy" id="410659"/>
    <lineage>
        <taxon>unclassified sequences</taxon>
        <taxon>metagenomes</taxon>
        <taxon>ecological metagenomes</taxon>
    </lineage>
</organism>
<dbReference type="SUPFAM" id="SSF55729">
    <property type="entry name" value="Acyl-CoA N-acyltransferases (Nat)"/>
    <property type="match status" value="1"/>
</dbReference>
<dbReference type="InterPro" id="IPR016181">
    <property type="entry name" value="Acyl_CoA_acyltransferase"/>
</dbReference>
<proteinExistence type="predicted"/>
<dbReference type="EMBL" id="AUZY01007300">
    <property type="protein sequence ID" value="EQD50355.1"/>
    <property type="molecule type" value="Genomic_DNA"/>
</dbReference>
<dbReference type="InterPro" id="IPR000182">
    <property type="entry name" value="GNAT_dom"/>
</dbReference>
<keyword evidence="2" id="KW-0012">Acyltransferase</keyword>
<dbReference type="PANTHER" id="PTHR42919">
    <property type="entry name" value="N-ALPHA-ACETYLTRANSFERASE"/>
    <property type="match status" value="1"/>
</dbReference>
<dbReference type="Pfam" id="PF00583">
    <property type="entry name" value="Acetyltransf_1"/>
    <property type="match status" value="1"/>
</dbReference>
<gene>
    <name evidence="4" type="ORF">B1B_11268</name>
</gene>
<dbReference type="AlphaFoldDB" id="T1B805"/>
<sequence>AADQVSRGIWTEEEASEASRAEFAELLPQGRETPHYYFSNIVDEESGSRVGETWYSVRAKGGKTQFWIDWIWIEPQFRRRGYATQVFRHLEEEAGKMGADRIGLHVLTDNDGATALYSKLGYRTTNLRMAKILGPPP</sequence>
<evidence type="ECO:0000313" key="4">
    <source>
        <dbReference type="EMBL" id="EQD50355.1"/>
    </source>
</evidence>
<reference evidence="4" key="2">
    <citation type="journal article" date="2014" name="ISME J.">
        <title>Microbial stratification in low pH oxic and suboxic macroscopic growths along an acid mine drainage.</title>
        <authorList>
            <person name="Mendez-Garcia C."/>
            <person name="Mesa V."/>
            <person name="Sprenger R.R."/>
            <person name="Richter M."/>
            <person name="Diez M.S."/>
            <person name="Solano J."/>
            <person name="Bargiela R."/>
            <person name="Golyshina O.V."/>
            <person name="Manteca A."/>
            <person name="Ramos J.L."/>
            <person name="Gallego J.R."/>
            <person name="Llorente I."/>
            <person name="Martins Dos Santos V.A."/>
            <person name="Jensen O.N."/>
            <person name="Pelaez A.I."/>
            <person name="Sanchez J."/>
            <person name="Ferrer M."/>
        </authorList>
    </citation>
    <scope>NUCLEOTIDE SEQUENCE</scope>
</reference>
<evidence type="ECO:0000256" key="1">
    <source>
        <dbReference type="ARBA" id="ARBA00022679"/>
    </source>
</evidence>
<reference evidence="4" key="1">
    <citation type="submission" date="2013-08" db="EMBL/GenBank/DDBJ databases">
        <authorList>
            <person name="Mendez C."/>
            <person name="Richter M."/>
            <person name="Ferrer M."/>
            <person name="Sanchez J."/>
        </authorList>
    </citation>
    <scope>NUCLEOTIDE SEQUENCE</scope>
</reference>
<comment type="caution">
    <text evidence="4">The sequence shown here is derived from an EMBL/GenBank/DDBJ whole genome shotgun (WGS) entry which is preliminary data.</text>
</comment>